<dbReference type="Proteomes" id="UP001185863">
    <property type="component" value="Unassembled WGS sequence"/>
</dbReference>
<dbReference type="OrthoDB" id="9806471at2"/>
<reference evidence="7" key="2">
    <citation type="submission" date="2023-10" db="EMBL/GenBank/DDBJ databases">
        <title>Development of a sustainable strategy for remediation of hydrocarbon-contaminated territories based on the waste exchange concept.</title>
        <authorList>
            <person name="Krivoruchko A."/>
        </authorList>
    </citation>
    <scope>NUCLEOTIDE SEQUENCE</scope>
    <source>
        <strain evidence="7">IEGM 68</strain>
    </source>
</reference>
<dbReference type="SUPFAM" id="SSF52540">
    <property type="entry name" value="P-loop containing nucleoside triphosphate hydrolases"/>
    <property type="match status" value="1"/>
</dbReference>
<comment type="similarity">
    <text evidence="1">Belongs to the ABC transporter superfamily.</text>
</comment>
<dbReference type="EMBL" id="JAWLUP010000204">
    <property type="protein sequence ID" value="MDV7268734.1"/>
    <property type="molecule type" value="Genomic_DNA"/>
</dbReference>
<gene>
    <name evidence="6" type="ORF">CBI38_15410</name>
    <name evidence="7" type="ORF">R4315_29900</name>
</gene>
<dbReference type="GO" id="GO:0005524">
    <property type="term" value="F:ATP binding"/>
    <property type="evidence" value="ECO:0007669"/>
    <property type="project" value="UniProtKB-KW"/>
</dbReference>
<keyword evidence="2" id="KW-0813">Transport</keyword>
<keyword evidence="4 6" id="KW-0067">ATP-binding</keyword>
<dbReference type="PANTHER" id="PTHR43553">
    <property type="entry name" value="HEAVY METAL TRANSPORTER"/>
    <property type="match status" value="1"/>
</dbReference>
<dbReference type="InterPro" id="IPR003439">
    <property type="entry name" value="ABC_transporter-like_ATP-bd"/>
</dbReference>
<evidence type="ECO:0000256" key="3">
    <source>
        <dbReference type="ARBA" id="ARBA00022741"/>
    </source>
</evidence>
<evidence type="ECO:0000256" key="4">
    <source>
        <dbReference type="ARBA" id="ARBA00022840"/>
    </source>
</evidence>
<evidence type="ECO:0000313" key="8">
    <source>
        <dbReference type="Proteomes" id="UP000245711"/>
    </source>
</evidence>
<dbReference type="InterPro" id="IPR050095">
    <property type="entry name" value="ECF_ABC_transporter_ATP-bd"/>
</dbReference>
<dbReference type="Gene3D" id="3.40.50.300">
    <property type="entry name" value="P-loop containing nucleotide triphosphate hydrolases"/>
    <property type="match status" value="1"/>
</dbReference>
<evidence type="ECO:0000256" key="1">
    <source>
        <dbReference type="ARBA" id="ARBA00005417"/>
    </source>
</evidence>
<dbReference type="Proteomes" id="UP000245711">
    <property type="component" value="Chromosome"/>
</dbReference>
<evidence type="ECO:0000313" key="7">
    <source>
        <dbReference type="EMBL" id="MDV7268734.1"/>
    </source>
</evidence>
<dbReference type="InterPro" id="IPR015856">
    <property type="entry name" value="ABC_transpr_CbiO/EcfA_su"/>
</dbReference>
<sequence>MSEIVFDSVTHAFGDRPVLRGVDLRFSERRVGIIGSNGSGKSTLARMINGLLKPTSGTVTVDGVDAAKKGAQVRRKVGFVFTDPDTQIVMPTVSEDLAFSLRRSGLSKQEIAGRVEEILVRFRLDQHADHPAHLLSGGQKQLLAIGAVLIRRPEVVIADEPTTLLDLRNARVVSEALDSMDQQVIVVTHQLALLESFERVIVIDDGLVAFDGSPDDAVPAYRQLVE</sequence>
<reference evidence="6 8" key="1">
    <citation type="submission" date="2017-05" db="EMBL/GenBank/DDBJ databases">
        <title>Isolation of Rhodococcus sp. S2-17 biodegrading of BP-3.</title>
        <authorList>
            <person name="Lee Y."/>
            <person name="Kim K.H."/>
            <person name="Chun B.H."/>
            <person name="Jung H.S."/>
            <person name="Jeon C.O."/>
        </authorList>
    </citation>
    <scope>NUCLEOTIDE SEQUENCE [LARGE SCALE GENOMIC DNA]</scope>
    <source>
        <strain evidence="6 8">S2-17</strain>
    </source>
</reference>
<name>A0A2S2BW10_9NOCA</name>
<dbReference type="PROSITE" id="PS00211">
    <property type="entry name" value="ABC_TRANSPORTER_1"/>
    <property type="match status" value="1"/>
</dbReference>
<evidence type="ECO:0000259" key="5">
    <source>
        <dbReference type="PROSITE" id="PS50893"/>
    </source>
</evidence>
<dbReference type="EMBL" id="CP021354">
    <property type="protein sequence ID" value="AWK72744.1"/>
    <property type="molecule type" value="Genomic_DNA"/>
</dbReference>
<dbReference type="GO" id="GO:0042626">
    <property type="term" value="F:ATPase-coupled transmembrane transporter activity"/>
    <property type="evidence" value="ECO:0007669"/>
    <property type="project" value="TreeGrafter"/>
</dbReference>
<accession>A0A2S2BW10</accession>
<feature type="domain" description="ABC transporter" evidence="5">
    <location>
        <begin position="4"/>
        <end position="224"/>
    </location>
</feature>
<dbReference type="InterPro" id="IPR017871">
    <property type="entry name" value="ABC_transporter-like_CS"/>
</dbReference>
<dbReference type="SMART" id="SM00382">
    <property type="entry name" value="AAA"/>
    <property type="match status" value="1"/>
</dbReference>
<dbReference type="PROSITE" id="PS50893">
    <property type="entry name" value="ABC_TRANSPORTER_2"/>
    <property type="match status" value="1"/>
</dbReference>
<keyword evidence="3" id="KW-0547">Nucleotide-binding</keyword>
<dbReference type="RefSeq" id="WP_109330116.1">
    <property type="nucleotide sequence ID" value="NZ_CP021354.1"/>
</dbReference>
<dbReference type="CDD" id="cd03225">
    <property type="entry name" value="ABC_cobalt_CbiO_domain1"/>
    <property type="match status" value="1"/>
</dbReference>
<dbReference type="AlphaFoldDB" id="A0A2S2BW10"/>
<dbReference type="Pfam" id="PF00005">
    <property type="entry name" value="ABC_tran"/>
    <property type="match status" value="1"/>
</dbReference>
<dbReference type="KEGG" id="roz:CBI38_15410"/>
<evidence type="ECO:0000313" key="6">
    <source>
        <dbReference type="EMBL" id="AWK72744.1"/>
    </source>
</evidence>
<keyword evidence="8" id="KW-1185">Reference proteome</keyword>
<proteinExistence type="inferred from homology"/>
<organism evidence="6 8">
    <name type="scientific">Rhodococcus oxybenzonivorans</name>
    <dbReference type="NCBI Taxonomy" id="1990687"/>
    <lineage>
        <taxon>Bacteria</taxon>
        <taxon>Bacillati</taxon>
        <taxon>Actinomycetota</taxon>
        <taxon>Actinomycetes</taxon>
        <taxon>Mycobacteriales</taxon>
        <taxon>Nocardiaceae</taxon>
        <taxon>Rhodococcus</taxon>
    </lineage>
</organism>
<dbReference type="InterPro" id="IPR027417">
    <property type="entry name" value="P-loop_NTPase"/>
</dbReference>
<protein>
    <submittedName>
        <fullName evidence="6 7">ABC transporter ATP-binding protein</fullName>
    </submittedName>
</protein>
<dbReference type="GO" id="GO:0043190">
    <property type="term" value="C:ATP-binding cassette (ABC) transporter complex"/>
    <property type="evidence" value="ECO:0007669"/>
    <property type="project" value="TreeGrafter"/>
</dbReference>
<evidence type="ECO:0000256" key="2">
    <source>
        <dbReference type="ARBA" id="ARBA00022448"/>
    </source>
</evidence>
<dbReference type="GO" id="GO:0016887">
    <property type="term" value="F:ATP hydrolysis activity"/>
    <property type="evidence" value="ECO:0007669"/>
    <property type="project" value="InterPro"/>
</dbReference>
<dbReference type="PANTHER" id="PTHR43553:SF24">
    <property type="entry name" value="ENERGY-COUPLING FACTOR TRANSPORTER ATP-BINDING PROTEIN ECFA1"/>
    <property type="match status" value="1"/>
</dbReference>
<dbReference type="InterPro" id="IPR003593">
    <property type="entry name" value="AAA+_ATPase"/>
</dbReference>